<comment type="caution">
    <text evidence="3">The sequence shown here is derived from an EMBL/GenBank/DDBJ whole genome shotgun (WGS) entry which is preliminary data.</text>
</comment>
<proteinExistence type="inferred from homology"/>
<evidence type="ECO:0000313" key="3">
    <source>
        <dbReference type="EMBL" id="GET37584.1"/>
    </source>
</evidence>
<evidence type="ECO:0000259" key="2">
    <source>
        <dbReference type="PROSITE" id="PS50125"/>
    </source>
</evidence>
<protein>
    <submittedName>
        <fullName evidence="3">Adenylate cyclase</fullName>
    </submittedName>
</protein>
<dbReference type="SUPFAM" id="SSF55073">
    <property type="entry name" value="Nucleotide cyclase"/>
    <property type="match status" value="1"/>
</dbReference>
<dbReference type="PANTHER" id="PTHR43081">
    <property type="entry name" value="ADENYLATE CYCLASE, TERMINAL-DIFFERENTIATION SPECIFIC-RELATED"/>
    <property type="match status" value="1"/>
</dbReference>
<sequence length="236" mass="25924">MRLFVPDQFLRRIAPSGLESIELGNVKEEEIAVLFGDIRGFTGIYESQSAGETFKWLNGFFTRMNVCINANNGFIDKYLGDALMAIFDRAGLKAQDALNAAVMMQQSVKEFNRNLVDYNLTKPIKIGIGIDTGIAAIGALGAEGRLDSTAIGDVVNTAARLQELTKHYGCGIIVSKATIARLDRPELFYLRWLDRVTPRGKQQAQDIYEVQGIAAQRAIAEPILEPGVQAWQAGTI</sequence>
<dbReference type="Gene3D" id="3.30.70.1230">
    <property type="entry name" value="Nucleotide cyclase"/>
    <property type="match status" value="1"/>
</dbReference>
<dbReference type="InterPro" id="IPR050697">
    <property type="entry name" value="Adenylyl/Guanylyl_Cyclase_3/4"/>
</dbReference>
<dbReference type="CDD" id="cd07302">
    <property type="entry name" value="CHD"/>
    <property type="match status" value="1"/>
</dbReference>
<dbReference type="Proteomes" id="UP001050975">
    <property type="component" value="Unassembled WGS sequence"/>
</dbReference>
<dbReference type="InterPro" id="IPR029787">
    <property type="entry name" value="Nucleotide_cyclase"/>
</dbReference>
<dbReference type="EMBL" id="BLAY01000030">
    <property type="protein sequence ID" value="GET37584.1"/>
    <property type="molecule type" value="Genomic_DNA"/>
</dbReference>
<dbReference type="RefSeq" id="WP_226579305.1">
    <property type="nucleotide sequence ID" value="NZ_BLAY01000030.1"/>
</dbReference>
<gene>
    <name evidence="3" type="ORF">MiSe_23380</name>
</gene>
<evidence type="ECO:0000313" key="4">
    <source>
        <dbReference type="Proteomes" id="UP001050975"/>
    </source>
</evidence>
<dbReference type="SMART" id="SM00044">
    <property type="entry name" value="CYCc"/>
    <property type="match status" value="1"/>
</dbReference>
<dbReference type="PANTHER" id="PTHR43081:SF1">
    <property type="entry name" value="ADENYLATE CYCLASE, TERMINAL-DIFFERENTIATION SPECIFIC"/>
    <property type="match status" value="1"/>
</dbReference>
<reference evidence="3" key="1">
    <citation type="submission" date="2019-10" db="EMBL/GenBank/DDBJ databases">
        <title>Draft genome sequece of Microseira wollei NIES-4236.</title>
        <authorList>
            <person name="Yamaguchi H."/>
            <person name="Suzuki S."/>
            <person name="Kawachi M."/>
        </authorList>
    </citation>
    <scope>NUCLEOTIDE SEQUENCE</scope>
    <source>
        <strain evidence="3">NIES-4236</strain>
    </source>
</reference>
<comment type="similarity">
    <text evidence="1">Belongs to the adenylyl cyclase class-3 family.</text>
</comment>
<feature type="domain" description="Guanylate cyclase" evidence="2">
    <location>
        <begin position="32"/>
        <end position="162"/>
    </location>
</feature>
<dbReference type="GO" id="GO:0006171">
    <property type="term" value="P:cAMP biosynthetic process"/>
    <property type="evidence" value="ECO:0007669"/>
    <property type="project" value="TreeGrafter"/>
</dbReference>
<keyword evidence="4" id="KW-1185">Reference proteome</keyword>
<dbReference type="Pfam" id="PF00211">
    <property type="entry name" value="Guanylate_cyc"/>
    <property type="match status" value="1"/>
</dbReference>
<accession>A0AAV3WGL4</accession>
<name>A0AAV3WGL4_9CYAN</name>
<dbReference type="PROSITE" id="PS50125">
    <property type="entry name" value="GUANYLATE_CYCLASE_2"/>
    <property type="match status" value="1"/>
</dbReference>
<organism evidence="3 4">
    <name type="scientific">Microseira wollei NIES-4236</name>
    <dbReference type="NCBI Taxonomy" id="2530354"/>
    <lineage>
        <taxon>Bacteria</taxon>
        <taxon>Bacillati</taxon>
        <taxon>Cyanobacteriota</taxon>
        <taxon>Cyanophyceae</taxon>
        <taxon>Oscillatoriophycideae</taxon>
        <taxon>Aerosakkonematales</taxon>
        <taxon>Aerosakkonemataceae</taxon>
        <taxon>Microseira</taxon>
    </lineage>
</organism>
<dbReference type="InterPro" id="IPR001054">
    <property type="entry name" value="A/G_cyclase"/>
</dbReference>
<dbReference type="GO" id="GO:0004016">
    <property type="term" value="F:adenylate cyclase activity"/>
    <property type="evidence" value="ECO:0007669"/>
    <property type="project" value="UniProtKB-ARBA"/>
</dbReference>
<dbReference type="AlphaFoldDB" id="A0AAV3WGL4"/>
<evidence type="ECO:0000256" key="1">
    <source>
        <dbReference type="ARBA" id="ARBA00005381"/>
    </source>
</evidence>
<dbReference type="GO" id="GO:0035556">
    <property type="term" value="P:intracellular signal transduction"/>
    <property type="evidence" value="ECO:0007669"/>
    <property type="project" value="InterPro"/>
</dbReference>